<protein>
    <submittedName>
        <fullName evidence="4">Uncharacterized protein</fullName>
    </submittedName>
</protein>
<dbReference type="Proteomes" id="UP000053144">
    <property type="component" value="Unassembled WGS sequence"/>
</dbReference>
<dbReference type="GO" id="GO:0016747">
    <property type="term" value="F:acyltransferase activity, transferring groups other than amino-acyl groups"/>
    <property type="evidence" value="ECO:0007669"/>
    <property type="project" value="UniProtKB-ARBA"/>
</dbReference>
<evidence type="ECO:0000256" key="2">
    <source>
        <dbReference type="ARBA" id="ARBA00023315"/>
    </source>
</evidence>
<feature type="compositionally biased region" description="Polar residues" evidence="3">
    <location>
        <begin position="7"/>
        <end position="17"/>
    </location>
</feature>
<evidence type="ECO:0000256" key="3">
    <source>
        <dbReference type="SAM" id="MobiDB-lite"/>
    </source>
</evidence>
<dbReference type="Gramene" id="KOM29968">
    <property type="protein sequence ID" value="KOM29968"/>
    <property type="gene ID" value="LR48_Vigan843s003000"/>
</dbReference>
<accession>A0A0L9TH97</accession>
<gene>
    <name evidence="4" type="ORF">LR48_Vigan843s003000</name>
</gene>
<evidence type="ECO:0000256" key="1">
    <source>
        <dbReference type="ARBA" id="ARBA00022679"/>
    </source>
</evidence>
<evidence type="ECO:0000313" key="5">
    <source>
        <dbReference type="Proteomes" id="UP000053144"/>
    </source>
</evidence>
<dbReference type="InterPro" id="IPR023213">
    <property type="entry name" value="CAT-like_dom_sf"/>
</dbReference>
<dbReference type="EMBL" id="KQ258557">
    <property type="protein sequence ID" value="KOM29968.1"/>
    <property type="molecule type" value="Genomic_DNA"/>
</dbReference>
<keyword evidence="1" id="KW-0808">Transferase</keyword>
<keyword evidence="2" id="KW-0012">Acyltransferase</keyword>
<dbReference type="PANTHER" id="PTHR31625">
    <property type="match status" value="1"/>
</dbReference>
<dbReference type="InterPro" id="IPR051504">
    <property type="entry name" value="Plant_metabolite_acyltrans"/>
</dbReference>
<dbReference type="AlphaFoldDB" id="A0A0L9TH97"/>
<sequence>MELFNGTRISSTLQGDRSSAIGEREADRQRVRRQRKRDSKVRRGAERADWSNRFGVYETDFGWGRPAKVEITSIDRGLTIGMAESKD</sequence>
<name>A0A0L9TH97_PHAAN</name>
<feature type="compositionally biased region" description="Basic residues" evidence="3">
    <location>
        <begin position="30"/>
        <end position="40"/>
    </location>
</feature>
<feature type="region of interest" description="Disordered" evidence="3">
    <location>
        <begin position="1"/>
        <end position="46"/>
    </location>
</feature>
<dbReference type="Gene3D" id="3.30.559.10">
    <property type="entry name" value="Chloramphenicol acetyltransferase-like domain"/>
    <property type="match status" value="1"/>
</dbReference>
<organism evidence="4 5">
    <name type="scientific">Phaseolus angularis</name>
    <name type="common">Azuki bean</name>
    <name type="synonym">Vigna angularis</name>
    <dbReference type="NCBI Taxonomy" id="3914"/>
    <lineage>
        <taxon>Eukaryota</taxon>
        <taxon>Viridiplantae</taxon>
        <taxon>Streptophyta</taxon>
        <taxon>Embryophyta</taxon>
        <taxon>Tracheophyta</taxon>
        <taxon>Spermatophyta</taxon>
        <taxon>Magnoliopsida</taxon>
        <taxon>eudicotyledons</taxon>
        <taxon>Gunneridae</taxon>
        <taxon>Pentapetalae</taxon>
        <taxon>rosids</taxon>
        <taxon>fabids</taxon>
        <taxon>Fabales</taxon>
        <taxon>Fabaceae</taxon>
        <taxon>Papilionoideae</taxon>
        <taxon>50 kb inversion clade</taxon>
        <taxon>NPAAA clade</taxon>
        <taxon>indigoferoid/millettioid clade</taxon>
        <taxon>Phaseoleae</taxon>
        <taxon>Vigna</taxon>
    </lineage>
</organism>
<reference evidence="5" key="1">
    <citation type="journal article" date="2015" name="Proc. Natl. Acad. Sci. U.S.A.">
        <title>Genome sequencing of adzuki bean (Vigna angularis) provides insight into high starch and low fat accumulation and domestication.</title>
        <authorList>
            <person name="Yang K."/>
            <person name="Tian Z."/>
            <person name="Chen C."/>
            <person name="Luo L."/>
            <person name="Zhao B."/>
            <person name="Wang Z."/>
            <person name="Yu L."/>
            <person name="Li Y."/>
            <person name="Sun Y."/>
            <person name="Li W."/>
            <person name="Chen Y."/>
            <person name="Li Y."/>
            <person name="Zhang Y."/>
            <person name="Ai D."/>
            <person name="Zhao J."/>
            <person name="Shang C."/>
            <person name="Ma Y."/>
            <person name="Wu B."/>
            <person name="Wang M."/>
            <person name="Gao L."/>
            <person name="Sun D."/>
            <person name="Zhang P."/>
            <person name="Guo F."/>
            <person name="Wang W."/>
            <person name="Li Y."/>
            <person name="Wang J."/>
            <person name="Varshney R.K."/>
            <person name="Wang J."/>
            <person name="Ling H.Q."/>
            <person name="Wan P."/>
        </authorList>
    </citation>
    <scope>NUCLEOTIDE SEQUENCE</scope>
    <source>
        <strain evidence="5">cv. Jingnong 6</strain>
    </source>
</reference>
<evidence type="ECO:0000313" key="4">
    <source>
        <dbReference type="EMBL" id="KOM29968.1"/>
    </source>
</evidence>
<proteinExistence type="predicted"/>